<dbReference type="AlphaFoldDB" id="A0A0R3SZ85"/>
<evidence type="ECO:0000313" key="7">
    <source>
        <dbReference type="WBParaSite" id="HDID_0001108101-mRNA-1"/>
    </source>
</evidence>
<dbReference type="GO" id="GO:0005819">
    <property type="term" value="C:spindle"/>
    <property type="evidence" value="ECO:0007669"/>
    <property type="project" value="TreeGrafter"/>
</dbReference>
<keyword evidence="2" id="KW-0963">Cytoplasm</keyword>
<evidence type="ECO:0000256" key="3">
    <source>
        <dbReference type="ARBA" id="ARBA00022837"/>
    </source>
</evidence>
<reference evidence="7" key="1">
    <citation type="submission" date="2017-02" db="UniProtKB">
        <authorList>
            <consortium name="WormBaseParasite"/>
        </authorList>
    </citation>
    <scope>IDENTIFICATION</scope>
</reference>
<evidence type="ECO:0000313" key="6">
    <source>
        <dbReference type="Proteomes" id="UP000274504"/>
    </source>
</evidence>
<evidence type="ECO:0000313" key="5">
    <source>
        <dbReference type="EMBL" id="VDL64754.1"/>
    </source>
</evidence>
<dbReference type="PANTHER" id="PTHR12085:SF3">
    <property type="entry name" value="SERINE_THREONINE-PROTEIN PHOSPHATASE 2A REGULATORY SUBUNIT B'' SUBUNIT GAMMA"/>
    <property type="match status" value="1"/>
</dbReference>
<dbReference type="InterPro" id="IPR002048">
    <property type="entry name" value="EF_hand_dom"/>
</dbReference>
<evidence type="ECO:0000256" key="1">
    <source>
        <dbReference type="ARBA" id="ARBA00004496"/>
    </source>
</evidence>
<sequence>MDDAFKTFYVSTAVRKFFFFLDPLRAGRIRICDILACGFLDHLLELREASTTQARLEENWFSLESVKRVYASYLRLDTDQNGMLSREELTRYFHPTLPKFRRSC</sequence>
<dbReference type="InterPro" id="IPR011992">
    <property type="entry name" value="EF-hand-dom_pair"/>
</dbReference>
<dbReference type="PROSITE" id="PS00018">
    <property type="entry name" value="EF_HAND_1"/>
    <property type="match status" value="1"/>
</dbReference>
<dbReference type="GO" id="GO:0035303">
    <property type="term" value="P:regulation of dephosphorylation"/>
    <property type="evidence" value="ECO:0007669"/>
    <property type="project" value="InterPro"/>
</dbReference>
<comment type="subcellular location">
    <subcellularLocation>
        <location evidence="1">Cytoplasm</location>
    </subcellularLocation>
</comment>
<dbReference type="STRING" id="6216.A0A0R3SZ85"/>
<evidence type="ECO:0000259" key="4">
    <source>
        <dbReference type="PROSITE" id="PS50222"/>
    </source>
</evidence>
<dbReference type="InterPro" id="IPR018247">
    <property type="entry name" value="EF_Hand_1_Ca_BS"/>
</dbReference>
<dbReference type="WBParaSite" id="HDID_0001108101-mRNA-1">
    <property type="protein sequence ID" value="HDID_0001108101-mRNA-1"/>
    <property type="gene ID" value="HDID_0001108101"/>
</dbReference>
<accession>A0A0R3SZ85</accession>
<dbReference type="PROSITE" id="PS50222">
    <property type="entry name" value="EF_HAND_2"/>
    <property type="match status" value="1"/>
</dbReference>
<evidence type="ECO:0000256" key="2">
    <source>
        <dbReference type="ARBA" id="ARBA00022490"/>
    </source>
</evidence>
<reference evidence="5 6" key="2">
    <citation type="submission" date="2018-11" db="EMBL/GenBank/DDBJ databases">
        <authorList>
            <consortium name="Pathogen Informatics"/>
        </authorList>
    </citation>
    <scope>NUCLEOTIDE SEQUENCE [LARGE SCALE GENOMIC DNA]</scope>
</reference>
<keyword evidence="3" id="KW-0106">Calcium</keyword>
<dbReference type="OrthoDB" id="10265007at2759"/>
<proteinExistence type="predicted"/>
<dbReference type="SUPFAM" id="SSF47473">
    <property type="entry name" value="EF-hand"/>
    <property type="match status" value="1"/>
</dbReference>
<feature type="domain" description="EF-hand" evidence="4">
    <location>
        <begin position="64"/>
        <end position="99"/>
    </location>
</feature>
<dbReference type="GO" id="GO:0000226">
    <property type="term" value="P:microtubule cytoskeleton organization"/>
    <property type="evidence" value="ECO:0007669"/>
    <property type="project" value="TreeGrafter"/>
</dbReference>
<dbReference type="EMBL" id="UYSG01012448">
    <property type="protein sequence ID" value="VDL64754.1"/>
    <property type="molecule type" value="Genomic_DNA"/>
</dbReference>
<dbReference type="Proteomes" id="UP000274504">
    <property type="component" value="Unassembled WGS sequence"/>
</dbReference>
<dbReference type="InterPro" id="IPR039865">
    <property type="entry name" value="PPP2R3C"/>
</dbReference>
<organism evidence="7">
    <name type="scientific">Hymenolepis diminuta</name>
    <name type="common">Rat tapeworm</name>
    <dbReference type="NCBI Taxonomy" id="6216"/>
    <lineage>
        <taxon>Eukaryota</taxon>
        <taxon>Metazoa</taxon>
        <taxon>Spiralia</taxon>
        <taxon>Lophotrochozoa</taxon>
        <taxon>Platyhelminthes</taxon>
        <taxon>Cestoda</taxon>
        <taxon>Eucestoda</taxon>
        <taxon>Cyclophyllidea</taxon>
        <taxon>Hymenolepididae</taxon>
        <taxon>Hymenolepis</taxon>
    </lineage>
</organism>
<protein>
    <submittedName>
        <fullName evidence="7">EF-hand domain-containing protein</fullName>
    </submittedName>
</protein>
<gene>
    <name evidence="5" type="ORF">HDID_LOCUS11078</name>
</gene>
<dbReference type="PANTHER" id="PTHR12085">
    <property type="entry name" value="SERINE/THREONINE-PROTEIN PHOSPHATASE 2A REGULATORY SUBUNIT B'' SUBUNIT GAMMA"/>
    <property type="match status" value="1"/>
</dbReference>
<name>A0A0R3SZ85_HYMDI</name>
<dbReference type="GO" id="GO:0005737">
    <property type="term" value="C:cytoplasm"/>
    <property type="evidence" value="ECO:0007669"/>
    <property type="project" value="UniProtKB-SubCell"/>
</dbReference>
<dbReference type="GO" id="GO:0005509">
    <property type="term" value="F:calcium ion binding"/>
    <property type="evidence" value="ECO:0007669"/>
    <property type="project" value="InterPro"/>
</dbReference>
<dbReference type="Gene3D" id="1.10.238.10">
    <property type="entry name" value="EF-hand"/>
    <property type="match status" value="1"/>
</dbReference>
<dbReference type="GO" id="GO:0030865">
    <property type="term" value="P:cortical cytoskeleton organization"/>
    <property type="evidence" value="ECO:0007669"/>
    <property type="project" value="TreeGrafter"/>
</dbReference>